<protein>
    <submittedName>
        <fullName evidence="2">Uncharacterized protein</fullName>
    </submittedName>
</protein>
<dbReference type="OrthoDB" id="3519400at2759"/>
<keyword evidence="3" id="KW-1185">Reference proteome</keyword>
<dbReference type="AlphaFoldDB" id="A0A2T3A510"/>
<organism evidence="2 3">
    <name type="scientific">Coniella lustricola</name>
    <dbReference type="NCBI Taxonomy" id="2025994"/>
    <lineage>
        <taxon>Eukaryota</taxon>
        <taxon>Fungi</taxon>
        <taxon>Dikarya</taxon>
        <taxon>Ascomycota</taxon>
        <taxon>Pezizomycotina</taxon>
        <taxon>Sordariomycetes</taxon>
        <taxon>Sordariomycetidae</taxon>
        <taxon>Diaporthales</taxon>
        <taxon>Schizoparmaceae</taxon>
        <taxon>Coniella</taxon>
    </lineage>
</organism>
<feature type="region of interest" description="Disordered" evidence="1">
    <location>
        <begin position="46"/>
        <end position="71"/>
    </location>
</feature>
<evidence type="ECO:0000256" key="1">
    <source>
        <dbReference type="SAM" id="MobiDB-lite"/>
    </source>
</evidence>
<dbReference type="InParanoid" id="A0A2T3A510"/>
<name>A0A2T3A510_9PEZI</name>
<reference evidence="2 3" key="1">
    <citation type="journal article" date="2018" name="Mycol. Prog.">
        <title>Coniella lustricola, a new species from submerged detritus.</title>
        <authorList>
            <person name="Raudabaugh D.B."/>
            <person name="Iturriaga T."/>
            <person name="Carver A."/>
            <person name="Mondo S."/>
            <person name="Pangilinan J."/>
            <person name="Lipzen A."/>
            <person name="He G."/>
            <person name="Amirebrahimi M."/>
            <person name="Grigoriev I.V."/>
            <person name="Miller A.N."/>
        </authorList>
    </citation>
    <scope>NUCLEOTIDE SEQUENCE [LARGE SCALE GENOMIC DNA]</scope>
    <source>
        <strain evidence="2 3">B22-T-1</strain>
    </source>
</reference>
<feature type="compositionally biased region" description="Basic and acidic residues" evidence="1">
    <location>
        <begin position="59"/>
        <end position="71"/>
    </location>
</feature>
<gene>
    <name evidence="2" type="ORF">BD289DRAFT_483594</name>
</gene>
<evidence type="ECO:0000313" key="2">
    <source>
        <dbReference type="EMBL" id="PSR82884.1"/>
    </source>
</evidence>
<sequence>MSSQQASRDHSWSSTTSHYQQYMVVIPIEDEDLTFGGKSLSTWYEEDHRQYSDESLDSPDERGLRSDTRKQ</sequence>
<dbReference type="Proteomes" id="UP000241462">
    <property type="component" value="Unassembled WGS sequence"/>
</dbReference>
<dbReference type="STRING" id="2025994.A0A2T3A510"/>
<dbReference type="EMBL" id="KZ678468">
    <property type="protein sequence ID" value="PSR82884.1"/>
    <property type="molecule type" value="Genomic_DNA"/>
</dbReference>
<proteinExistence type="predicted"/>
<evidence type="ECO:0000313" key="3">
    <source>
        <dbReference type="Proteomes" id="UP000241462"/>
    </source>
</evidence>
<accession>A0A2T3A510</accession>